<gene>
    <name evidence="2" type="ORF">OJ1123_F01.13</name>
    <name evidence="1" type="ORF">OSJNBb0013J02.1</name>
</gene>
<dbReference type="EMBL" id="AC129719">
    <property type="protein sequence ID" value="AAT07596.1"/>
    <property type="molecule type" value="Genomic_DNA"/>
</dbReference>
<reference evidence="2" key="2">
    <citation type="submission" date="2004-09" db="EMBL/GenBank/DDBJ databases">
        <title>Oryza sativa BAC OJ1123_F01 genomic sequence.</title>
        <authorList>
            <person name="Chow T.-Y."/>
            <person name="Hsing Y.-I.C."/>
            <person name="Chen C.-S."/>
            <person name="Chen H.-H."/>
            <person name="Liu S.-M."/>
            <person name="Chao Y.-T."/>
            <person name="Chang S.-J."/>
            <person name="Chen H.-C."/>
            <person name="Chen S.-K."/>
            <person name="Chen T.-R."/>
            <person name="Chen Y.-L."/>
            <person name="Cheng C.-H."/>
            <person name="Chung C.-I."/>
            <person name="Han S.-Y."/>
            <person name="Hsiao S.-H."/>
            <person name="Hsiung J.-N."/>
            <person name="Hsu C.-H."/>
            <person name="Huang J.-J."/>
            <person name="Kau P.-I."/>
            <person name="Lee M.-C."/>
            <person name="Leu H.-L."/>
            <person name="Li Y.-F."/>
            <person name="Lin S.-J."/>
            <person name="Lin Y.-C."/>
            <person name="Wu S.-W."/>
            <person name="Yu C.-Y."/>
            <person name="Yu S.-W."/>
            <person name="Wu H.-P."/>
            <person name="Shaw J.-F."/>
        </authorList>
    </citation>
    <scope>NUCLEOTIDE SEQUENCE</scope>
</reference>
<reference evidence="3" key="3">
    <citation type="journal article" date="2005" name="Nature">
        <title>The map-based sequence of the rice genome.</title>
        <authorList>
            <consortium name="International rice genome sequencing project (IRGSP)"/>
            <person name="Matsumoto T."/>
            <person name="Wu J."/>
            <person name="Kanamori H."/>
            <person name="Katayose Y."/>
            <person name="Fujisawa M."/>
            <person name="Namiki N."/>
            <person name="Mizuno H."/>
            <person name="Yamamoto K."/>
            <person name="Antonio B.A."/>
            <person name="Baba T."/>
            <person name="Sakata K."/>
            <person name="Nagamura Y."/>
            <person name="Aoki H."/>
            <person name="Arikawa K."/>
            <person name="Arita K."/>
            <person name="Bito T."/>
            <person name="Chiden Y."/>
            <person name="Fujitsuka N."/>
            <person name="Fukunaka R."/>
            <person name="Hamada M."/>
            <person name="Harada C."/>
            <person name="Hayashi A."/>
            <person name="Hijishita S."/>
            <person name="Honda M."/>
            <person name="Hosokawa S."/>
            <person name="Ichikawa Y."/>
            <person name="Idonuma A."/>
            <person name="Iijima M."/>
            <person name="Ikeda M."/>
            <person name="Ikeno M."/>
            <person name="Ito K."/>
            <person name="Ito S."/>
            <person name="Ito T."/>
            <person name="Ito Y."/>
            <person name="Ito Y."/>
            <person name="Iwabuchi A."/>
            <person name="Kamiya K."/>
            <person name="Karasawa W."/>
            <person name="Kurita K."/>
            <person name="Katagiri S."/>
            <person name="Kikuta A."/>
            <person name="Kobayashi H."/>
            <person name="Kobayashi N."/>
            <person name="Machita K."/>
            <person name="Maehara T."/>
            <person name="Masukawa M."/>
            <person name="Mizubayashi T."/>
            <person name="Mukai Y."/>
            <person name="Nagasaki H."/>
            <person name="Nagata Y."/>
            <person name="Naito S."/>
            <person name="Nakashima M."/>
            <person name="Nakama Y."/>
            <person name="Nakamichi Y."/>
            <person name="Nakamura M."/>
            <person name="Meguro A."/>
            <person name="Negishi M."/>
            <person name="Ohta I."/>
            <person name="Ohta T."/>
            <person name="Okamoto M."/>
            <person name="Ono N."/>
            <person name="Saji S."/>
            <person name="Sakaguchi M."/>
            <person name="Sakai K."/>
            <person name="Shibata M."/>
            <person name="Shimokawa T."/>
            <person name="Song J."/>
            <person name="Takazaki Y."/>
            <person name="Terasawa K."/>
            <person name="Tsugane M."/>
            <person name="Tsuji K."/>
            <person name="Ueda S."/>
            <person name="Waki K."/>
            <person name="Yamagata H."/>
            <person name="Yamamoto M."/>
            <person name="Yamamoto S."/>
            <person name="Yamane H."/>
            <person name="Yoshiki S."/>
            <person name="Yoshihara R."/>
            <person name="Yukawa K."/>
            <person name="Zhong H."/>
            <person name="Yano M."/>
            <person name="Yuan Q."/>
            <person name="Ouyang S."/>
            <person name="Liu J."/>
            <person name="Jones K.M."/>
            <person name="Gansberger K."/>
            <person name="Moffat K."/>
            <person name="Hill J."/>
            <person name="Bera J."/>
            <person name="Fadrosh D."/>
            <person name="Jin S."/>
            <person name="Johri S."/>
            <person name="Kim M."/>
            <person name="Overton L."/>
            <person name="Reardon M."/>
            <person name="Tsitrin T."/>
            <person name="Vuong H."/>
            <person name="Weaver B."/>
            <person name="Ciecko A."/>
            <person name="Tallon L."/>
            <person name="Jackson J."/>
            <person name="Pai G."/>
            <person name="Aken S.V."/>
            <person name="Utterback T."/>
            <person name="Reidmuller S."/>
            <person name="Feldblyum T."/>
            <person name="Hsiao J."/>
            <person name="Zismann V."/>
            <person name="Iobst S."/>
            <person name="de Vazeille A.R."/>
            <person name="Buell C.R."/>
            <person name="Ying K."/>
            <person name="Li Y."/>
            <person name="Lu T."/>
            <person name="Huang Y."/>
            <person name="Zhao Q."/>
            <person name="Feng Q."/>
            <person name="Zhang L."/>
            <person name="Zhu J."/>
            <person name="Weng Q."/>
            <person name="Mu J."/>
            <person name="Lu Y."/>
            <person name="Fan D."/>
            <person name="Liu Y."/>
            <person name="Guan J."/>
            <person name="Zhang Y."/>
            <person name="Yu S."/>
            <person name="Liu X."/>
            <person name="Zhang Y."/>
            <person name="Hong G."/>
            <person name="Han B."/>
            <person name="Choisne N."/>
            <person name="Demange N."/>
            <person name="Orjeda G."/>
            <person name="Samain S."/>
            <person name="Cattolico L."/>
            <person name="Pelletier E."/>
            <person name="Couloux A."/>
            <person name="Segurens B."/>
            <person name="Wincker P."/>
            <person name="D'Hont A."/>
            <person name="Scarpelli C."/>
            <person name="Weissenbach J."/>
            <person name="Salanoubat M."/>
            <person name="Quetier F."/>
            <person name="Yu Y."/>
            <person name="Kim H.R."/>
            <person name="Rambo T."/>
            <person name="Currie J."/>
            <person name="Collura K."/>
            <person name="Luo M."/>
            <person name="Yang T."/>
            <person name="Ammiraju J.S.S."/>
            <person name="Engler F."/>
            <person name="Soderlund C."/>
            <person name="Wing R.A."/>
            <person name="Palmer L.E."/>
            <person name="de la Bastide M."/>
            <person name="Spiegel L."/>
            <person name="Nascimento L."/>
            <person name="Zutavern T."/>
            <person name="O'Shaughnessy A."/>
            <person name="Dike S."/>
            <person name="Dedhia N."/>
            <person name="Preston R."/>
            <person name="Balija V."/>
            <person name="McCombie W.R."/>
            <person name="Chow T."/>
            <person name="Chen H."/>
            <person name="Chung M."/>
            <person name="Chen C."/>
            <person name="Shaw J."/>
            <person name="Wu H."/>
            <person name="Hsiao K."/>
            <person name="Chao Y."/>
            <person name="Chu M."/>
            <person name="Cheng C."/>
            <person name="Hour A."/>
            <person name="Lee P."/>
            <person name="Lin S."/>
            <person name="Lin Y."/>
            <person name="Liou J."/>
            <person name="Liu S."/>
            <person name="Hsing Y."/>
            <person name="Raghuvanshi S."/>
            <person name="Mohanty A."/>
            <person name="Bharti A.K."/>
            <person name="Gaur A."/>
            <person name="Gupta V."/>
            <person name="Kumar D."/>
            <person name="Ravi V."/>
            <person name="Vij S."/>
            <person name="Kapur A."/>
            <person name="Khurana P."/>
            <person name="Khurana P."/>
            <person name="Khurana J.P."/>
            <person name="Tyagi A.K."/>
            <person name="Gaikwad K."/>
            <person name="Singh A."/>
            <person name="Dalal V."/>
            <person name="Srivastava S."/>
            <person name="Dixit A."/>
            <person name="Pal A.K."/>
            <person name="Ghazi I.A."/>
            <person name="Yadav M."/>
            <person name="Pandit A."/>
            <person name="Bhargava A."/>
            <person name="Sureshbabu K."/>
            <person name="Batra K."/>
            <person name="Sharma T.R."/>
            <person name="Mohapatra T."/>
            <person name="Singh N.K."/>
            <person name="Messing J."/>
            <person name="Nelson A.B."/>
            <person name="Fuks G."/>
            <person name="Kavchok S."/>
            <person name="Keizer G."/>
            <person name="Linton E."/>
            <person name="Llaca V."/>
            <person name="Song R."/>
            <person name="Tanyolac B."/>
            <person name="Young S."/>
            <person name="Ho-Il K."/>
            <person name="Hahn J.H."/>
            <person name="Sangsakoo G."/>
            <person name="Vanavichit A."/>
            <person name="de Mattos Luiz.A.T."/>
            <person name="Zimmer P.D."/>
            <person name="Malone G."/>
            <person name="Dellagostin O."/>
            <person name="de Oliveira A.C."/>
            <person name="Bevan M."/>
            <person name="Bancroft I."/>
            <person name="Minx P."/>
            <person name="Cordum H."/>
            <person name="Wilson R."/>
            <person name="Cheng Z."/>
            <person name="Jin W."/>
            <person name="Jiang J."/>
            <person name="Leong S.A."/>
            <person name="Iwama H."/>
            <person name="Gojobori T."/>
            <person name="Itoh T."/>
            <person name="Niimura Y."/>
            <person name="Fujii Y."/>
            <person name="Habara T."/>
            <person name="Sakai H."/>
            <person name="Sato Y."/>
            <person name="Wilson G."/>
            <person name="Kumar K."/>
            <person name="McCouch S."/>
            <person name="Juretic N."/>
            <person name="Hoen D."/>
            <person name="Wright S."/>
            <person name="Bruskiewich R."/>
            <person name="Bureau T."/>
            <person name="Miyao A."/>
            <person name="Hirochika H."/>
            <person name="Nishikawa T."/>
            <person name="Kadowaki K."/>
            <person name="Sugiura M."/>
            <person name="Burr B."/>
            <person name="Sasaki T."/>
        </authorList>
    </citation>
    <scope>NUCLEOTIDE SEQUENCE [LARGE SCALE GENOMIC DNA]</scope>
    <source>
        <strain evidence="3">cv. Nipponbare</strain>
    </source>
</reference>
<evidence type="ECO:0000313" key="3">
    <source>
        <dbReference type="Proteomes" id="UP000000763"/>
    </source>
</evidence>
<sequence>MVGVDLDEEIEAEGEEEILVIVDPHGAEEVTEMMSHVERDLKIAGTHEILMVAEEEEEDTLAEVIAIKVITMVRVTTMTEPGVLAGETGTRMVAKIGTEMMTEDRSVKIEVVTGPNLPTGTPTKDSPAGERQNLLVEMTRQEKTMETIRGVLLLTA</sequence>
<reference evidence="1" key="1">
    <citation type="submission" date="2004-05" db="EMBL/GenBank/DDBJ databases">
        <title>Oryza sativa BAC OSJNBb0013J02 genomic sequence.</title>
        <authorList>
            <person name="Chow T.-Y."/>
            <person name="Hsing Y.-I.C."/>
            <person name="Chen C.-S."/>
            <person name="Chen H.-H."/>
            <person name="Liu S.-M."/>
            <person name="Chao Y.-T."/>
            <person name="Chang S.-J."/>
            <person name="Chen H.-C."/>
            <person name="Chen S.-K."/>
            <person name="Chen T.-R."/>
            <person name="Chen Y.-L."/>
            <person name="Cheng C.-H."/>
            <person name="Chung C.-I."/>
            <person name="Han S.-Y."/>
            <person name="Hsiao S.-H."/>
            <person name="Hsiung J.-N."/>
            <person name="Hsu C.-H."/>
            <person name="Huang J.-J."/>
            <person name="Kau P.-I."/>
            <person name="Lee M.-C."/>
            <person name="Leu H.-L."/>
            <person name="Li Y.-F."/>
            <person name="Lin S.-J."/>
            <person name="Lin Y.-C."/>
            <person name="Wu S.-W."/>
            <person name="Yu C.-Y."/>
            <person name="Yu S.-W."/>
            <person name="Wu H.-P."/>
            <person name="Shaw J.-F."/>
        </authorList>
    </citation>
    <scope>NUCLEOTIDE SEQUENCE</scope>
</reference>
<dbReference type="AlphaFoldDB" id="A0A0P0WPC4"/>
<protein>
    <submittedName>
        <fullName evidence="1">Uncharacterized protein</fullName>
    </submittedName>
</protein>
<evidence type="ECO:0000313" key="1">
    <source>
        <dbReference type="EMBL" id="AAT07596.1"/>
    </source>
</evidence>
<dbReference type="Gramene" id="Os05t0506300-01">
    <property type="protein sequence ID" value="Os05t0506300-01"/>
    <property type="gene ID" value="Os05g0506300"/>
</dbReference>
<proteinExistence type="predicted"/>
<dbReference type="Proteomes" id="UP000000763">
    <property type="component" value="Chromosome 5"/>
</dbReference>
<organism evidence="1 3">
    <name type="scientific">Oryza sativa subsp. japonica</name>
    <name type="common">Rice</name>
    <dbReference type="NCBI Taxonomy" id="39947"/>
    <lineage>
        <taxon>Eukaryota</taxon>
        <taxon>Viridiplantae</taxon>
        <taxon>Streptophyta</taxon>
        <taxon>Embryophyta</taxon>
        <taxon>Tracheophyta</taxon>
        <taxon>Spermatophyta</taxon>
        <taxon>Magnoliopsida</taxon>
        <taxon>Liliopsida</taxon>
        <taxon>Poales</taxon>
        <taxon>Poaceae</taxon>
        <taxon>BOP clade</taxon>
        <taxon>Oryzoideae</taxon>
        <taxon>Oryzeae</taxon>
        <taxon>Oryzinae</taxon>
        <taxon>Oryza</taxon>
        <taxon>Oryza sativa</taxon>
    </lineage>
</organism>
<accession>A0A0P0WPC4</accession>
<evidence type="ECO:0000313" key="2">
    <source>
        <dbReference type="EMBL" id="AAU43936.1"/>
    </source>
</evidence>
<dbReference type="EMBL" id="AC113334">
    <property type="protein sequence ID" value="AAU43936.1"/>
    <property type="molecule type" value="Genomic_DNA"/>
</dbReference>
<name>A0A0P0WPC4_ORYSJ</name>
<reference evidence="3" key="4">
    <citation type="journal article" date="2008" name="Nucleic Acids Res.">
        <title>The rice annotation project database (RAP-DB): 2008 update.</title>
        <authorList>
            <consortium name="The rice annotation project (RAP)"/>
        </authorList>
    </citation>
    <scope>GENOME REANNOTATION</scope>
    <source>
        <strain evidence="3">cv. Nipponbare</strain>
    </source>
</reference>